<feature type="transmembrane region" description="Helical" evidence="6">
    <location>
        <begin position="248"/>
        <end position="267"/>
    </location>
</feature>
<evidence type="ECO:0000259" key="7">
    <source>
        <dbReference type="Pfam" id="PF00892"/>
    </source>
</evidence>
<reference evidence="8" key="1">
    <citation type="submission" date="2011-05" db="EMBL/GenBank/DDBJ databases">
        <title>Unity in variety -- the pan-genome of the Chlamydiae.</title>
        <authorList>
            <person name="Collingro A."/>
            <person name="Tischler P."/>
            <person name="Weinmaier T."/>
            <person name="Penz T."/>
            <person name="Heinz E."/>
            <person name="Brunham R.C."/>
            <person name="Read T.D."/>
            <person name="Bavoil P.M."/>
            <person name="Sachse K."/>
            <person name="Kahane S."/>
            <person name="Friedman M.G."/>
            <person name="Rattei T."/>
            <person name="Myers G.S.A."/>
            <person name="Horn M."/>
        </authorList>
    </citation>
    <scope>NUCLEOTIDE SEQUENCE</scope>
    <source>
        <strain evidence="8">2032/99</strain>
    </source>
</reference>
<keyword evidence="5 6" id="KW-0472">Membrane</keyword>
<dbReference type="AlphaFoldDB" id="F8LD63"/>
<accession>F8LD63</accession>
<feature type="transmembrane region" description="Helical" evidence="6">
    <location>
        <begin position="184"/>
        <end position="204"/>
    </location>
</feature>
<protein>
    <submittedName>
        <fullName evidence="8">Putative membrane protein</fullName>
    </submittedName>
</protein>
<evidence type="ECO:0000256" key="3">
    <source>
        <dbReference type="ARBA" id="ARBA00022692"/>
    </source>
</evidence>
<dbReference type="PANTHER" id="PTHR32322:SF18">
    <property type="entry name" value="S-ADENOSYLMETHIONINE_S-ADENOSYLHOMOCYSTEINE TRANSPORTER"/>
    <property type="match status" value="1"/>
</dbReference>
<organism evidence="8">
    <name type="scientific">Waddlia chondrophila 2032/99</name>
    <dbReference type="NCBI Taxonomy" id="765953"/>
    <lineage>
        <taxon>Bacteria</taxon>
        <taxon>Pseudomonadati</taxon>
        <taxon>Chlamydiota</taxon>
        <taxon>Chlamydiia</taxon>
        <taxon>Parachlamydiales</taxon>
        <taxon>Waddliaceae</taxon>
        <taxon>Waddlia</taxon>
    </lineage>
</organism>
<dbReference type="GO" id="GO:0005886">
    <property type="term" value="C:plasma membrane"/>
    <property type="evidence" value="ECO:0007669"/>
    <property type="project" value="UniProtKB-SubCell"/>
</dbReference>
<dbReference type="SUPFAM" id="SSF103481">
    <property type="entry name" value="Multidrug resistance efflux transporter EmrE"/>
    <property type="match status" value="2"/>
</dbReference>
<feature type="transmembrane region" description="Helical" evidence="6">
    <location>
        <begin position="154"/>
        <end position="172"/>
    </location>
</feature>
<feature type="transmembrane region" description="Helical" evidence="6">
    <location>
        <begin position="93"/>
        <end position="112"/>
    </location>
</feature>
<evidence type="ECO:0000256" key="1">
    <source>
        <dbReference type="ARBA" id="ARBA00004651"/>
    </source>
</evidence>
<feature type="domain" description="EamA" evidence="7">
    <location>
        <begin position="155"/>
        <end position="290"/>
    </location>
</feature>
<feature type="transmembrane region" description="Helical" evidence="6">
    <location>
        <begin position="31"/>
        <end position="53"/>
    </location>
</feature>
<dbReference type="PANTHER" id="PTHR32322">
    <property type="entry name" value="INNER MEMBRANE TRANSPORTER"/>
    <property type="match status" value="1"/>
</dbReference>
<dbReference type="InterPro" id="IPR000620">
    <property type="entry name" value="EamA_dom"/>
</dbReference>
<keyword evidence="2" id="KW-1003">Cell membrane</keyword>
<feature type="transmembrane region" description="Helical" evidence="6">
    <location>
        <begin position="124"/>
        <end position="142"/>
    </location>
</feature>
<proteinExistence type="predicted"/>
<feature type="transmembrane region" description="Helical" evidence="6">
    <location>
        <begin position="273"/>
        <end position="294"/>
    </location>
</feature>
<evidence type="ECO:0000256" key="2">
    <source>
        <dbReference type="ARBA" id="ARBA00022475"/>
    </source>
</evidence>
<sequence>MKFRDFFGLVLLAAFWGPTFLLIKIGVEAVSPLALTTVRCGSAALFLLGYCLLTQRSLSAVFPSGKHLLFMAIFGNVAPFLCCAIGETMVQSSTAGIIEGSVPLIVALFTALFTPHRRLSKNEILGIAIGFLGILTIFAPDIMQTSGHTEERFLGKMFLVVMAVSFAASFVYSKEKLDNVPHIAAVTVQLILSGLILFLMTFFIEGRAAFHGFTFKVSAVALSLGIFGTAIPWCIYFHLIKKGSAAQVSLAVYLLPVVAVFLGWVFLDETLRWNLWLGVALILFSLILASGMLAKRRKTDHDNPLLRN</sequence>
<feature type="transmembrane region" description="Helical" evidence="6">
    <location>
        <begin position="210"/>
        <end position="236"/>
    </location>
</feature>
<comment type="subcellular location">
    <subcellularLocation>
        <location evidence="1">Cell membrane</location>
        <topology evidence="1">Multi-pass membrane protein</topology>
    </subcellularLocation>
</comment>
<evidence type="ECO:0000256" key="6">
    <source>
        <dbReference type="SAM" id="Phobius"/>
    </source>
</evidence>
<dbReference type="EMBL" id="FR872653">
    <property type="protein sequence ID" value="CCB91339.1"/>
    <property type="molecule type" value="Genomic_DNA"/>
</dbReference>
<dbReference type="InterPro" id="IPR050638">
    <property type="entry name" value="AA-Vitamin_Transporters"/>
</dbReference>
<evidence type="ECO:0000256" key="4">
    <source>
        <dbReference type="ARBA" id="ARBA00022989"/>
    </source>
</evidence>
<feature type="domain" description="EamA" evidence="7">
    <location>
        <begin position="9"/>
        <end position="138"/>
    </location>
</feature>
<feature type="transmembrane region" description="Helical" evidence="6">
    <location>
        <begin position="65"/>
        <end position="87"/>
    </location>
</feature>
<evidence type="ECO:0000313" key="8">
    <source>
        <dbReference type="EMBL" id="CCB91339.1"/>
    </source>
</evidence>
<gene>
    <name evidence="8" type="ORF">WCH_AD00810</name>
</gene>
<evidence type="ECO:0000256" key="5">
    <source>
        <dbReference type="ARBA" id="ARBA00023136"/>
    </source>
</evidence>
<name>F8LD63_9BACT</name>
<keyword evidence="3 6" id="KW-0812">Transmembrane</keyword>
<keyword evidence="4 6" id="KW-1133">Transmembrane helix</keyword>
<dbReference type="Pfam" id="PF00892">
    <property type="entry name" value="EamA"/>
    <property type="match status" value="2"/>
</dbReference>
<dbReference type="InterPro" id="IPR037185">
    <property type="entry name" value="EmrE-like"/>
</dbReference>